<dbReference type="Proteomes" id="UP000014570">
    <property type="component" value="Unassembled WGS sequence"/>
</dbReference>
<organism evidence="2 3">
    <name type="scientific">Leptospira borgpetersenii serovar Javanica str. UI 09931</name>
    <dbReference type="NCBI Taxonomy" id="1049767"/>
    <lineage>
        <taxon>Bacteria</taxon>
        <taxon>Pseudomonadati</taxon>
        <taxon>Spirochaetota</taxon>
        <taxon>Spirochaetia</taxon>
        <taxon>Leptospirales</taxon>
        <taxon>Leptospiraceae</taxon>
        <taxon>Leptospira</taxon>
    </lineage>
</organism>
<dbReference type="AlphaFoldDB" id="A0AAV3JDH2"/>
<gene>
    <name evidence="2" type="ORF">LEP1GSC103_2992</name>
</gene>
<reference evidence="2 3" key="1">
    <citation type="submission" date="2013-04" db="EMBL/GenBank/DDBJ databases">
        <authorList>
            <person name="Harkins D.M."/>
            <person name="Durkin A.S."/>
            <person name="Brinkac L.M."/>
            <person name="Haft D.H."/>
            <person name="Selengut J.D."/>
            <person name="Sanka R."/>
            <person name="DePew J."/>
            <person name="Purushe J."/>
            <person name="Chanthongthip A."/>
            <person name="Lattana O."/>
            <person name="Phetsouvanh R."/>
            <person name="Newton P.N."/>
            <person name="Vinetz J.M."/>
            <person name="Sutton G.G."/>
            <person name="Nierman W.C."/>
            <person name="Fouts D.E."/>
        </authorList>
    </citation>
    <scope>NUCLEOTIDE SEQUENCE [LARGE SCALE GENOMIC DNA]</scope>
    <source>
        <strain evidence="2 3">UI 09931</strain>
    </source>
</reference>
<evidence type="ECO:0000313" key="2">
    <source>
        <dbReference type="EMBL" id="EPG57870.1"/>
    </source>
</evidence>
<evidence type="ECO:0008006" key="4">
    <source>
        <dbReference type="Google" id="ProtNLM"/>
    </source>
</evidence>
<dbReference type="EMBL" id="AHNP02000007">
    <property type="protein sequence ID" value="EPG57870.1"/>
    <property type="molecule type" value="Genomic_DNA"/>
</dbReference>
<sequence length="42" mass="4553">MVSNLNITSGPGGASDLRAKCPPNFTTQHKTESRIVGFFEED</sequence>
<comment type="caution">
    <text evidence="2">The sequence shown here is derived from an EMBL/GenBank/DDBJ whole genome shotgun (WGS) entry which is preliminary data.</text>
</comment>
<evidence type="ECO:0000313" key="3">
    <source>
        <dbReference type="Proteomes" id="UP000014570"/>
    </source>
</evidence>
<proteinExistence type="predicted"/>
<protein>
    <recommendedName>
        <fullName evidence="4">Lipoprotein</fullName>
    </recommendedName>
</protein>
<name>A0AAV3JDH2_LEPBO</name>
<accession>A0AAV3JDH2</accession>
<feature type="region of interest" description="Disordered" evidence="1">
    <location>
        <begin position="1"/>
        <end position="26"/>
    </location>
</feature>
<evidence type="ECO:0000256" key="1">
    <source>
        <dbReference type="SAM" id="MobiDB-lite"/>
    </source>
</evidence>